<proteinExistence type="inferred from homology"/>
<evidence type="ECO:0000313" key="3">
    <source>
        <dbReference type="EMBL" id="KAJ4386900.1"/>
    </source>
</evidence>
<reference evidence="3" key="1">
    <citation type="submission" date="2022-10" db="EMBL/GenBank/DDBJ databases">
        <title>Tapping the CABI collections for fungal endophytes: first genome assemblies for Collariella, Neodidymelliopsis, Ascochyta clinopodiicola, Didymella pomorum, Didymosphaeria variabile, Neocosmospora piperis and Neocucurbitaria cava.</title>
        <authorList>
            <person name="Hill R."/>
        </authorList>
    </citation>
    <scope>NUCLEOTIDE SEQUENCE</scope>
    <source>
        <strain evidence="3">IMI 355082</strain>
    </source>
</reference>
<gene>
    <name evidence="3" type="ORF">N0V93_009799</name>
</gene>
<feature type="region of interest" description="Disordered" evidence="2">
    <location>
        <begin position="1"/>
        <end position="34"/>
    </location>
</feature>
<name>A0A9W8YNJ2_9PEZI</name>
<dbReference type="SUPFAM" id="SSF54518">
    <property type="entry name" value="Tubby C-terminal domain-like"/>
    <property type="match status" value="1"/>
</dbReference>
<dbReference type="Pfam" id="PF04525">
    <property type="entry name" value="LOR"/>
    <property type="match status" value="1"/>
</dbReference>
<organism evidence="3 4">
    <name type="scientific">Gnomoniopsis smithogilvyi</name>
    <dbReference type="NCBI Taxonomy" id="1191159"/>
    <lineage>
        <taxon>Eukaryota</taxon>
        <taxon>Fungi</taxon>
        <taxon>Dikarya</taxon>
        <taxon>Ascomycota</taxon>
        <taxon>Pezizomycotina</taxon>
        <taxon>Sordariomycetes</taxon>
        <taxon>Sordariomycetidae</taxon>
        <taxon>Diaporthales</taxon>
        <taxon>Gnomoniaceae</taxon>
        <taxon>Gnomoniopsis</taxon>
    </lineage>
</organism>
<dbReference type="AlphaFoldDB" id="A0A9W8YNJ2"/>
<dbReference type="InterPro" id="IPR025659">
    <property type="entry name" value="Tubby-like_C"/>
</dbReference>
<dbReference type="OrthoDB" id="97518at2759"/>
<accession>A0A9W8YNJ2</accession>
<dbReference type="InterPro" id="IPR007612">
    <property type="entry name" value="LOR"/>
</dbReference>
<feature type="region of interest" description="Disordered" evidence="2">
    <location>
        <begin position="48"/>
        <end position="82"/>
    </location>
</feature>
<comment type="similarity">
    <text evidence="1">Belongs to the LOR family.</text>
</comment>
<keyword evidence="4" id="KW-1185">Reference proteome</keyword>
<evidence type="ECO:0000256" key="1">
    <source>
        <dbReference type="ARBA" id="ARBA00005437"/>
    </source>
</evidence>
<comment type="caution">
    <text evidence="3">The sequence shown here is derived from an EMBL/GenBank/DDBJ whole genome shotgun (WGS) entry which is preliminary data.</text>
</comment>
<feature type="compositionally biased region" description="Polar residues" evidence="2">
    <location>
        <begin position="22"/>
        <end position="34"/>
    </location>
</feature>
<evidence type="ECO:0000313" key="4">
    <source>
        <dbReference type="Proteomes" id="UP001140453"/>
    </source>
</evidence>
<protein>
    <submittedName>
        <fullName evidence="3">Uncharacterized protein</fullName>
    </submittedName>
</protein>
<feature type="compositionally biased region" description="Pro residues" evidence="2">
    <location>
        <begin position="1"/>
        <end position="11"/>
    </location>
</feature>
<dbReference type="EMBL" id="JAPEVB010000006">
    <property type="protein sequence ID" value="KAJ4386900.1"/>
    <property type="molecule type" value="Genomic_DNA"/>
</dbReference>
<dbReference type="InterPro" id="IPR038595">
    <property type="entry name" value="LOR_sf"/>
</dbReference>
<dbReference type="Proteomes" id="UP001140453">
    <property type="component" value="Unassembled WGS sequence"/>
</dbReference>
<evidence type="ECO:0000256" key="2">
    <source>
        <dbReference type="SAM" id="MobiDB-lite"/>
    </source>
</evidence>
<dbReference type="Gene3D" id="2.40.160.200">
    <property type="entry name" value="LURP1-related"/>
    <property type="match status" value="1"/>
</dbReference>
<sequence length="246" mass="27038">MTPPVLTPPKSPLAVRPEHVASHQTSLRLKQNGSSWSRGDFTVTCEDRSHAHHHERQAVAEPLASSSRHEVTGPGKKSHNEEHPILFSVKGKVLSLSQKRTLLDISGLPLFDIFREKWSYDWVIQLPGASWVKPLARLSLSRPGVLKRTSDVTVYCRDDKTVELRVQDEDIWRRRLNVYLGDKVIITAKRTDKMTPYIPCKGYEWIVDVAEGVDTSLATAIMVVLATTIGDAGTLGVGGGAGGVGG</sequence>